<comment type="catalytic activity">
    <reaction evidence="8">
        <text>L-homoserine + ATP = O-phospho-L-homoserine + ADP + H(+)</text>
        <dbReference type="Rhea" id="RHEA:13985"/>
        <dbReference type="ChEBI" id="CHEBI:15378"/>
        <dbReference type="ChEBI" id="CHEBI:30616"/>
        <dbReference type="ChEBI" id="CHEBI:57476"/>
        <dbReference type="ChEBI" id="CHEBI:57590"/>
        <dbReference type="ChEBI" id="CHEBI:456216"/>
        <dbReference type="EC" id="2.7.1.39"/>
    </reaction>
</comment>
<dbReference type="EMBL" id="CP031222">
    <property type="protein sequence ID" value="AXI01731.1"/>
    <property type="molecule type" value="Genomic_DNA"/>
</dbReference>
<keyword evidence="11" id="KW-1185">Reference proteome</keyword>
<dbReference type="SUPFAM" id="SSF56112">
    <property type="entry name" value="Protein kinase-like (PK-like)"/>
    <property type="match status" value="1"/>
</dbReference>
<evidence type="ECO:0000256" key="4">
    <source>
        <dbReference type="ARBA" id="ARBA00022741"/>
    </source>
</evidence>
<dbReference type="HAMAP" id="MF_00301">
    <property type="entry name" value="Homoser_kinase_2"/>
    <property type="match status" value="1"/>
</dbReference>
<keyword evidence="1 8" id="KW-0028">Amino-acid biosynthesis</keyword>
<sequence>MSVYTVVSLDAVQDFAQRFNLHVVALNPIKGGIENTNYFVTTSDGREFVLTIFEIIPFENAAILAELMYRLSTHGLPVAVPLADGAGQRIHILADKPAQFAPRLAGSSPHLPQQAVPTIPQVEAVGIALAQFHLALQDDPLQHNTTRQTTRGHLWWARIKDELRVHMPLAHQQLVDEVFAKFDLIKQQHPDRPKGLIHADLFRDNTLYVGSQLSGLLDFSEVMVDDWLLDIAITLNDFCSTWDDVQHPVALNAEKVSIFLAAYQHIRPMTSDELAALPIYLAIAACRFWFLRLDVASVNHAEGRVSEDVMEKDPEEMRRMVVDRLRLAVQ</sequence>
<evidence type="ECO:0000256" key="1">
    <source>
        <dbReference type="ARBA" id="ARBA00022605"/>
    </source>
</evidence>
<dbReference type="PANTHER" id="PTHR21064:SF6">
    <property type="entry name" value="AMINOGLYCOSIDE PHOSPHOTRANSFERASE DOMAIN-CONTAINING PROTEIN"/>
    <property type="match status" value="1"/>
</dbReference>
<evidence type="ECO:0000256" key="3">
    <source>
        <dbReference type="ARBA" id="ARBA00022697"/>
    </source>
</evidence>
<dbReference type="InterPro" id="IPR002575">
    <property type="entry name" value="Aminoglycoside_PTrfase"/>
</dbReference>
<evidence type="ECO:0000256" key="8">
    <source>
        <dbReference type="HAMAP-Rule" id="MF_00301"/>
    </source>
</evidence>
<keyword evidence="3 8" id="KW-0791">Threonine biosynthesis</keyword>
<dbReference type="Gene3D" id="3.90.1200.10">
    <property type="match status" value="1"/>
</dbReference>
<name>A0A345P372_9GAMM</name>
<evidence type="ECO:0000313" key="10">
    <source>
        <dbReference type="EMBL" id="AXI01731.1"/>
    </source>
</evidence>
<accession>A0A345P372</accession>
<keyword evidence="4 8" id="KW-0547">Nucleotide-binding</keyword>
<reference evidence="10 11" key="1">
    <citation type="submission" date="2018-07" db="EMBL/GenBank/DDBJ databases">
        <title>Genome sequencing of Moraxellaceae gen. HYN0046.</title>
        <authorList>
            <person name="Kim M."/>
            <person name="Yi H."/>
        </authorList>
    </citation>
    <scope>NUCLEOTIDE SEQUENCE [LARGE SCALE GENOMIC DNA]</scope>
    <source>
        <strain evidence="10 11">HYN0046</strain>
    </source>
</reference>
<dbReference type="CDD" id="cd05153">
    <property type="entry name" value="HomoserineK_II"/>
    <property type="match status" value="1"/>
</dbReference>
<dbReference type="KEGG" id="mbah:HYN46_01785"/>
<dbReference type="InterPro" id="IPR011009">
    <property type="entry name" value="Kinase-like_dom_sf"/>
</dbReference>
<comment type="pathway">
    <text evidence="8">Amino-acid biosynthesis; L-threonine biosynthesis; L-threonine from L-aspartate: step 4/5.</text>
</comment>
<dbReference type="EC" id="2.7.1.39" evidence="8"/>
<proteinExistence type="inferred from homology"/>
<comment type="similarity">
    <text evidence="7 8">Belongs to the pseudomonas-type ThrB family.</text>
</comment>
<dbReference type="InterPro" id="IPR050249">
    <property type="entry name" value="Pseudomonas-type_ThrB"/>
</dbReference>
<dbReference type="Gene3D" id="3.30.200.20">
    <property type="entry name" value="Phosphorylase Kinase, domain 1"/>
    <property type="match status" value="1"/>
</dbReference>
<keyword evidence="5 8" id="KW-0418">Kinase</keyword>
<dbReference type="GO" id="GO:0005524">
    <property type="term" value="F:ATP binding"/>
    <property type="evidence" value="ECO:0007669"/>
    <property type="project" value="UniProtKB-KW"/>
</dbReference>
<dbReference type="NCBIfam" id="NF003558">
    <property type="entry name" value="PRK05231.1"/>
    <property type="match status" value="1"/>
</dbReference>
<dbReference type="GO" id="GO:0004413">
    <property type="term" value="F:homoserine kinase activity"/>
    <property type="evidence" value="ECO:0007669"/>
    <property type="project" value="UniProtKB-UniRule"/>
</dbReference>
<evidence type="ECO:0000256" key="5">
    <source>
        <dbReference type="ARBA" id="ARBA00022777"/>
    </source>
</evidence>
<protein>
    <recommendedName>
        <fullName evidence="8">Homoserine kinase</fullName>
        <shortName evidence="8">HK</shortName>
        <shortName evidence="8">HSK</shortName>
        <ecNumber evidence="8">2.7.1.39</ecNumber>
    </recommendedName>
</protein>
<gene>
    <name evidence="8" type="primary">thrB</name>
    <name evidence="10" type="ORF">HYN46_01785</name>
</gene>
<dbReference type="Proteomes" id="UP000253940">
    <property type="component" value="Chromosome"/>
</dbReference>
<feature type="domain" description="Aminoglycoside phosphotransferase" evidence="9">
    <location>
        <begin position="27"/>
        <end position="251"/>
    </location>
</feature>
<dbReference type="GO" id="GO:0009088">
    <property type="term" value="P:threonine biosynthetic process"/>
    <property type="evidence" value="ECO:0007669"/>
    <property type="project" value="UniProtKB-UniRule"/>
</dbReference>
<evidence type="ECO:0000259" key="9">
    <source>
        <dbReference type="Pfam" id="PF01636"/>
    </source>
</evidence>
<evidence type="ECO:0000256" key="2">
    <source>
        <dbReference type="ARBA" id="ARBA00022679"/>
    </source>
</evidence>
<evidence type="ECO:0000256" key="7">
    <source>
        <dbReference type="ARBA" id="ARBA00038240"/>
    </source>
</evidence>
<dbReference type="AlphaFoldDB" id="A0A345P372"/>
<evidence type="ECO:0000313" key="11">
    <source>
        <dbReference type="Proteomes" id="UP000253940"/>
    </source>
</evidence>
<dbReference type="Pfam" id="PF01636">
    <property type="entry name" value="APH"/>
    <property type="match status" value="1"/>
</dbReference>
<dbReference type="PANTHER" id="PTHR21064">
    <property type="entry name" value="AMINOGLYCOSIDE PHOSPHOTRANSFERASE DOMAIN-CONTAINING PROTEIN-RELATED"/>
    <property type="match status" value="1"/>
</dbReference>
<evidence type="ECO:0000256" key="6">
    <source>
        <dbReference type="ARBA" id="ARBA00022840"/>
    </source>
</evidence>
<dbReference type="InterPro" id="IPR005280">
    <property type="entry name" value="Homoserine_kinase_II"/>
</dbReference>
<dbReference type="UniPathway" id="UPA00050">
    <property type="reaction ID" value="UER00064"/>
</dbReference>
<keyword evidence="6 8" id="KW-0067">ATP-binding</keyword>
<organism evidence="10 11">
    <name type="scientific">Aquirhabdus parva</name>
    <dbReference type="NCBI Taxonomy" id="2283318"/>
    <lineage>
        <taxon>Bacteria</taxon>
        <taxon>Pseudomonadati</taxon>
        <taxon>Pseudomonadota</taxon>
        <taxon>Gammaproteobacteria</taxon>
        <taxon>Moraxellales</taxon>
        <taxon>Moraxellaceae</taxon>
        <taxon>Aquirhabdus</taxon>
    </lineage>
</organism>
<dbReference type="RefSeq" id="WP_114897841.1">
    <property type="nucleotide sequence ID" value="NZ_CP031222.1"/>
</dbReference>
<dbReference type="OrthoDB" id="9777460at2"/>
<keyword evidence="2 8" id="KW-0808">Transferase</keyword>